<name>A0ABT9PT10_9HYPH</name>
<dbReference type="SMART" id="SM00346">
    <property type="entry name" value="HTH_ICLR"/>
    <property type="match status" value="1"/>
</dbReference>
<dbReference type="PANTHER" id="PTHR30136">
    <property type="entry name" value="HELIX-TURN-HELIX TRANSCRIPTIONAL REGULATOR, ICLR FAMILY"/>
    <property type="match status" value="1"/>
</dbReference>
<keyword evidence="3" id="KW-0804">Transcription</keyword>
<keyword evidence="2" id="KW-0238">DNA-binding</keyword>
<sequence>MNMCDIYNLFEYRTKDEAMDIKARDTMGGLAKGLRVIEAFTADHPRLSISEAADIAGLDRATTRRCLLTLADLGYCAYDGKFFTVTPRVLRLGTACLATMPLPRIVQPWLDRLSEEISQSSSVSILDGTEIVYVARAAQRRVMSITLMPGSRLPAYCTSMGRVMLAALPSEDARRFLMMDRLVPRTSKTITDVEAIENELSRVRALGYAVIDQEVELGLRSLAVPLFGMRGQVVAAVNVGLAVADETIDAVVDRYLPALLNVQRELSGLPG</sequence>
<dbReference type="EMBL" id="JAUSRF010000005">
    <property type="protein sequence ID" value="MDP9837273.1"/>
    <property type="molecule type" value="Genomic_DNA"/>
</dbReference>
<dbReference type="PROSITE" id="PS51078">
    <property type="entry name" value="ICLR_ED"/>
    <property type="match status" value="1"/>
</dbReference>
<keyword evidence="1" id="KW-0805">Transcription regulation</keyword>
<dbReference type="InterPro" id="IPR036390">
    <property type="entry name" value="WH_DNA-bd_sf"/>
</dbReference>
<reference evidence="6 7" key="1">
    <citation type="submission" date="2023-07" db="EMBL/GenBank/DDBJ databases">
        <title>Sorghum-associated microbial communities from plants grown in Nebraska, USA.</title>
        <authorList>
            <person name="Schachtman D."/>
        </authorList>
    </citation>
    <scope>NUCLEOTIDE SEQUENCE [LARGE SCALE GENOMIC DNA]</scope>
    <source>
        <strain evidence="6 7">DS1307</strain>
    </source>
</reference>
<evidence type="ECO:0000256" key="1">
    <source>
        <dbReference type="ARBA" id="ARBA00023015"/>
    </source>
</evidence>
<dbReference type="Proteomes" id="UP001241472">
    <property type="component" value="Unassembled WGS sequence"/>
</dbReference>
<evidence type="ECO:0000259" key="4">
    <source>
        <dbReference type="PROSITE" id="PS51077"/>
    </source>
</evidence>
<dbReference type="NCBIfam" id="TIGR02431">
    <property type="entry name" value="pcaR_pcaU"/>
    <property type="match status" value="1"/>
</dbReference>
<comment type="caution">
    <text evidence="6">The sequence shown here is derived from an EMBL/GenBank/DDBJ whole genome shotgun (WGS) entry which is preliminary data.</text>
</comment>
<keyword evidence="7" id="KW-1185">Reference proteome</keyword>
<evidence type="ECO:0000256" key="2">
    <source>
        <dbReference type="ARBA" id="ARBA00023125"/>
    </source>
</evidence>
<dbReference type="Pfam" id="PF09339">
    <property type="entry name" value="HTH_IclR"/>
    <property type="match status" value="1"/>
</dbReference>
<evidence type="ECO:0000313" key="6">
    <source>
        <dbReference type="EMBL" id="MDP9837273.1"/>
    </source>
</evidence>
<proteinExistence type="predicted"/>
<protein>
    <submittedName>
        <fullName evidence="6">IclR family pca regulon transcriptional regulator</fullName>
    </submittedName>
</protein>
<dbReference type="InterPro" id="IPR029016">
    <property type="entry name" value="GAF-like_dom_sf"/>
</dbReference>
<dbReference type="PROSITE" id="PS51077">
    <property type="entry name" value="HTH_ICLR"/>
    <property type="match status" value="1"/>
</dbReference>
<dbReference type="Pfam" id="PF01614">
    <property type="entry name" value="IclR_C"/>
    <property type="match status" value="1"/>
</dbReference>
<evidence type="ECO:0000259" key="5">
    <source>
        <dbReference type="PROSITE" id="PS51078"/>
    </source>
</evidence>
<feature type="domain" description="HTH iclR-type" evidence="4">
    <location>
        <begin position="27"/>
        <end position="94"/>
    </location>
</feature>
<dbReference type="InterPro" id="IPR014757">
    <property type="entry name" value="Tscrpt_reg_IclR_C"/>
</dbReference>
<evidence type="ECO:0000313" key="7">
    <source>
        <dbReference type="Proteomes" id="UP001241472"/>
    </source>
</evidence>
<organism evidence="6 7">
    <name type="scientific">Neorhizobium huautlense</name>
    <dbReference type="NCBI Taxonomy" id="67774"/>
    <lineage>
        <taxon>Bacteria</taxon>
        <taxon>Pseudomonadati</taxon>
        <taxon>Pseudomonadota</taxon>
        <taxon>Alphaproteobacteria</taxon>
        <taxon>Hyphomicrobiales</taxon>
        <taxon>Rhizobiaceae</taxon>
        <taxon>Rhizobium/Agrobacterium group</taxon>
        <taxon>Neorhizobium</taxon>
    </lineage>
</organism>
<evidence type="ECO:0000256" key="3">
    <source>
        <dbReference type="ARBA" id="ARBA00023163"/>
    </source>
</evidence>
<dbReference type="InterPro" id="IPR036388">
    <property type="entry name" value="WH-like_DNA-bd_sf"/>
</dbReference>
<dbReference type="SUPFAM" id="SSF55781">
    <property type="entry name" value="GAF domain-like"/>
    <property type="match status" value="1"/>
</dbReference>
<dbReference type="InterPro" id="IPR050707">
    <property type="entry name" value="HTH_MetabolicPath_Reg"/>
</dbReference>
<feature type="domain" description="IclR-ED" evidence="5">
    <location>
        <begin position="88"/>
        <end position="271"/>
    </location>
</feature>
<dbReference type="Gene3D" id="1.10.10.10">
    <property type="entry name" value="Winged helix-like DNA-binding domain superfamily/Winged helix DNA-binding domain"/>
    <property type="match status" value="1"/>
</dbReference>
<dbReference type="SUPFAM" id="SSF46785">
    <property type="entry name" value="Winged helix' DNA-binding domain"/>
    <property type="match status" value="1"/>
</dbReference>
<gene>
    <name evidence="6" type="ORF">J2T09_002025</name>
</gene>
<dbReference type="PANTHER" id="PTHR30136:SF34">
    <property type="entry name" value="TRANSCRIPTIONAL REGULATOR"/>
    <property type="match status" value="1"/>
</dbReference>
<dbReference type="Gene3D" id="3.30.450.40">
    <property type="match status" value="1"/>
</dbReference>
<dbReference type="InterPro" id="IPR005471">
    <property type="entry name" value="Tscrpt_reg_IclR_N"/>
</dbReference>
<dbReference type="InterPro" id="IPR012794">
    <property type="entry name" value="PcaR_PcaU"/>
</dbReference>
<accession>A0ABT9PT10</accession>